<comment type="caution">
    <text evidence="1">The sequence shown here is derived from an EMBL/GenBank/DDBJ whole genome shotgun (WGS) entry which is preliminary data.</text>
</comment>
<dbReference type="EMBL" id="BSPC01000027">
    <property type="protein sequence ID" value="GLS20167.1"/>
    <property type="molecule type" value="Genomic_DNA"/>
</dbReference>
<name>A0ABQ6CKK9_9HYPH</name>
<protein>
    <submittedName>
        <fullName evidence="1">Uncharacterized protein</fullName>
    </submittedName>
</protein>
<proteinExistence type="predicted"/>
<evidence type="ECO:0000313" key="2">
    <source>
        <dbReference type="Proteomes" id="UP001156882"/>
    </source>
</evidence>
<organism evidence="1 2">
    <name type="scientific">Labrys miyagiensis</name>
    <dbReference type="NCBI Taxonomy" id="346912"/>
    <lineage>
        <taxon>Bacteria</taxon>
        <taxon>Pseudomonadati</taxon>
        <taxon>Pseudomonadota</taxon>
        <taxon>Alphaproteobacteria</taxon>
        <taxon>Hyphomicrobiales</taxon>
        <taxon>Xanthobacteraceae</taxon>
        <taxon>Labrys</taxon>
    </lineage>
</organism>
<dbReference type="RefSeq" id="WP_284313262.1">
    <property type="nucleotide sequence ID" value="NZ_BSPC01000027.1"/>
</dbReference>
<keyword evidence="2" id="KW-1185">Reference proteome</keyword>
<reference evidence="2" key="1">
    <citation type="journal article" date="2019" name="Int. J. Syst. Evol. Microbiol.">
        <title>The Global Catalogue of Microorganisms (GCM) 10K type strain sequencing project: providing services to taxonomists for standard genome sequencing and annotation.</title>
        <authorList>
            <consortium name="The Broad Institute Genomics Platform"/>
            <consortium name="The Broad Institute Genome Sequencing Center for Infectious Disease"/>
            <person name="Wu L."/>
            <person name="Ma J."/>
        </authorList>
    </citation>
    <scope>NUCLEOTIDE SEQUENCE [LARGE SCALE GENOMIC DNA]</scope>
    <source>
        <strain evidence="2">NBRC 101365</strain>
    </source>
</reference>
<dbReference type="Proteomes" id="UP001156882">
    <property type="component" value="Unassembled WGS sequence"/>
</dbReference>
<gene>
    <name evidence="1" type="ORF">GCM10007874_31840</name>
</gene>
<evidence type="ECO:0000313" key="1">
    <source>
        <dbReference type="EMBL" id="GLS20167.1"/>
    </source>
</evidence>
<accession>A0ABQ6CKK9</accession>
<sequence length="74" mass="8589">MKEVTALADQCNDMLRNGMDFPEIWNSHLRGRWLVIGPPLQAYRREEPVLEIPLGSLRALVFHSDEGLSEARWR</sequence>